<dbReference type="PANTHER" id="PTHR31876">
    <property type="entry name" value="COV-LIKE PROTEIN 1"/>
    <property type="match status" value="1"/>
</dbReference>
<dbReference type="Pfam" id="PF04367">
    <property type="entry name" value="DUF502"/>
    <property type="match status" value="1"/>
</dbReference>
<feature type="transmembrane region" description="Helical" evidence="1">
    <location>
        <begin position="12"/>
        <end position="34"/>
    </location>
</feature>
<name>A0A917KE62_9BACL</name>
<keyword evidence="1" id="KW-0472">Membrane</keyword>
<keyword evidence="1" id="KW-0812">Transmembrane</keyword>
<accession>A0A917KE62</accession>
<dbReference type="RefSeq" id="WP_188882706.1">
    <property type="nucleotide sequence ID" value="NZ_BMOY01000031.1"/>
</dbReference>
<keyword evidence="1" id="KW-1133">Transmembrane helix</keyword>
<organism evidence="2 3">
    <name type="scientific">Alicyclobacillus cellulosilyticus</name>
    <dbReference type="NCBI Taxonomy" id="1003997"/>
    <lineage>
        <taxon>Bacteria</taxon>
        <taxon>Bacillati</taxon>
        <taxon>Bacillota</taxon>
        <taxon>Bacilli</taxon>
        <taxon>Bacillales</taxon>
        <taxon>Alicyclobacillaceae</taxon>
        <taxon>Alicyclobacillus</taxon>
    </lineage>
</organism>
<dbReference type="EMBL" id="BMOY01000031">
    <property type="protein sequence ID" value="GGJ10128.1"/>
    <property type="molecule type" value="Genomic_DNA"/>
</dbReference>
<sequence>MMFRKLAQHFGVGLATVLPFFLVIWVLIAIFQWVDGLFGPLIERWTGVHVPGTGFVLVVVVTTLIGAMTRLYVSRRILTMMDALFARIPFVKSLYSMFKELVQNVMGERRGFQRVVMVDWPDERARLVGFVTNEHLPPALDPDGSRVAVYLPNAFQVNGVTAIVERCRVHPCHLSVEEAFKFAFSAGLGQHSLLDDALPPNARAQAEGVHGAHAQAVHGEKA</sequence>
<evidence type="ECO:0000313" key="2">
    <source>
        <dbReference type="EMBL" id="GGJ10128.1"/>
    </source>
</evidence>
<dbReference type="InterPro" id="IPR007462">
    <property type="entry name" value="COV1-like"/>
</dbReference>
<comment type="caution">
    <text evidence="2">The sequence shown here is derived from an EMBL/GenBank/DDBJ whole genome shotgun (WGS) entry which is preliminary data.</text>
</comment>
<evidence type="ECO:0000256" key="1">
    <source>
        <dbReference type="SAM" id="Phobius"/>
    </source>
</evidence>
<dbReference type="AlphaFoldDB" id="A0A917KE62"/>
<reference evidence="2" key="1">
    <citation type="journal article" date="2014" name="Int. J. Syst. Evol. Microbiol.">
        <title>Complete genome sequence of Corynebacterium casei LMG S-19264T (=DSM 44701T), isolated from a smear-ripened cheese.</title>
        <authorList>
            <consortium name="US DOE Joint Genome Institute (JGI-PGF)"/>
            <person name="Walter F."/>
            <person name="Albersmeier A."/>
            <person name="Kalinowski J."/>
            <person name="Ruckert C."/>
        </authorList>
    </citation>
    <scope>NUCLEOTIDE SEQUENCE</scope>
    <source>
        <strain evidence="2">JCM 18487</strain>
    </source>
</reference>
<keyword evidence="3" id="KW-1185">Reference proteome</keyword>
<dbReference type="PANTHER" id="PTHR31876:SF26">
    <property type="entry name" value="PROTEIN LIKE COV 2"/>
    <property type="match status" value="1"/>
</dbReference>
<protein>
    <submittedName>
        <fullName evidence="2">Membrane protein</fullName>
    </submittedName>
</protein>
<reference evidence="2" key="2">
    <citation type="submission" date="2020-09" db="EMBL/GenBank/DDBJ databases">
        <authorList>
            <person name="Sun Q."/>
            <person name="Ohkuma M."/>
        </authorList>
    </citation>
    <scope>NUCLEOTIDE SEQUENCE</scope>
    <source>
        <strain evidence="2">JCM 18487</strain>
    </source>
</reference>
<feature type="transmembrane region" description="Helical" evidence="1">
    <location>
        <begin position="54"/>
        <end position="73"/>
    </location>
</feature>
<gene>
    <name evidence="2" type="ORF">GCM10010885_19100</name>
</gene>
<dbReference type="Proteomes" id="UP000637695">
    <property type="component" value="Unassembled WGS sequence"/>
</dbReference>
<proteinExistence type="predicted"/>
<evidence type="ECO:0000313" key="3">
    <source>
        <dbReference type="Proteomes" id="UP000637695"/>
    </source>
</evidence>